<dbReference type="InterPro" id="IPR020846">
    <property type="entry name" value="MFS_dom"/>
</dbReference>
<dbReference type="GO" id="GO:0022857">
    <property type="term" value="F:transmembrane transporter activity"/>
    <property type="evidence" value="ECO:0007669"/>
    <property type="project" value="InterPro"/>
</dbReference>
<dbReference type="CDD" id="cd17324">
    <property type="entry name" value="MFS_NepI_like"/>
    <property type="match status" value="1"/>
</dbReference>
<feature type="transmembrane region" description="Helical" evidence="6">
    <location>
        <begin position="126"/>
        <end position="145"/>
    </location>
</feature>
<feature type="transmembrane region" description="Helical" evidence="6">
    <location>
        <begin position="187"/>
        <end position="206"/>
    </location>
</feature>
<feature type="transmembrane region" description="Helical" evidence="6">
    <location>
        <begin position="316"/>
        <end position="339"/>
    </location>
</feature>
<dbReference type="PROSITE" id="PS50850">
    <property type="entry name" value="MFS"/>
    <property type="match status" value="1"/>
</dbReference>
<feature type="transmembrane region" description="Helical" evidence="6">
    <location>
        <begin position="98"/>
        <end position="120"/>
    </location>
</feature>
<keyword evidence="3 6" id="KW-0812">Transmembrane</keyword>
<feature type="transmembrane region" description="Helical" evidence="6">
    <location>
        <begin position="267"/>
        <end position="286"/>
    </location>
</feature>
<dbReference type="RefSeq" id="WP_187598850.1">
    <property type="nucleotide sequence ID" value="NZ_CP060714.1"/>
</dbReference>
<dbReference type="KEGG" id="drg:H9K76_06320"/>
<reference evidence="8 9" key="1">
    <citation type="submission" date="2020-08" db="EMBL/GenBank/DDBJ databases">
        <title>Genome sequence of Diaphorobacter ruginosibacter DSM 27467T.</title>
        <authorList>
            <person name="Hyun D.-W."/>
            <person name="Bae J.-W."/>
        </authorList>
    </citation>
    <scope>NUCLEOTIDE SEQUENCE [LARGE SCALE GENOMIC DNA]</scope>
    <source>
        <strain evidence="8 9">DSM 27467</strain>
    </source>
</reference>
<feature type="transmembrane region" description="Helical" evidence="6">
    <location>
        <begin position="351"/>
        <end position="371"/>
    </location>
</feature>
<keyword evidence="5 6" id="KW-0472">Membrane</keyword>
<feature type="transmembrane region" description="Helical" evidence="6">
    <location>
        <begin position="68"/>
        <end position="86"/>
    </location>
</feature>
<dbReference type="AlphaFoldDB" id="A0A7G9RS77"/>
<organism evidence="8 9">
    <name type="scientific">Diaphorobacter ruginosibacter</name>
    <dbReference type="NCBI Taxonomy" id="1715720"/>
    <lineage>
        <taxon>Bacteria</taxon>
        <taxon>Pseudomonadati</taxon>
        <taxon>Pseudomonadota</taxon>
        <taxon>Betaproteobacteria</taxon>
        <taxon>Burkholderiales</taxon>
        <taxon>Comamonadaceae</taxon>
        <taxon>Diaphorobacter</taxon>
    </lineage>
</organism>
<dbReference type="InterPro" id="IPR036259">
    <property type="entry name" value="MFS_trans_sf"/>
</dbReference>
<keyword evidence="4 6" id="KW-1133">Transmembrane helix</keyword>
<keyword evidence="8" id="KW-0813">Transport</keyword>
<evidence type="ECO:0000313" key="9">
    <source>
        <dbReference type="Proteomes" id="UP000515811"/>
    </source>
</evidence>
<keyword evidence="8" id="KW-0762">Sugar transport</keyword>
<keyword evidence="9" id="KW-1185">Reference proteome</keyword>
<feature type="transmembrane region" description="Helical" evidence="6">
    <location>
        <begin position="227"/>
        <end position="247"/>
    </location>
</feature>
<dbReference type="PANTHER" id="PTHR43124:SF4">
    <property type="entry name" value="SUGAR EFFLUX TRANSPORTER"/>
    <property type="match status" value="1"/>
</dbReference>
<dbReference type="SUPFAM" id="SSF103473">
    <property type="entry name" value="MFS general substrate transporter"/>
    <property type="match status" value="1"/>
</dbReference>
<gene>
    <name evidence="8" type="ORF">H9K76_06320</name>
</gene>
<feature type="transmembrane region" description="Helical" evidence="6">
    <location>
        <begin position="29"/>
        <end position="48"/>
    </location>
</feature>
<dbReference type="InterPro" id="IPR011701">
    <property type="entry name" value="MFS"/>
</dbReference>
<dbReference type="GO" id="GO:0005886">
    <property type="term" value="C:plasma membrane"/>
    <property type="evidence" value="ECO:0007669"/>
    <property type="project" value="UniProtKB-SubCell"/>
</dbReference>
<proteinExistence type="predicted"/>
<feature type="domain" description="Major facilitator superfamily (MFS) profile" evidence="7">
    <location>
        <begin position="32"/>
        <end position="406"/>
    </location>
</feature>
<dbReference type="EMBL" id="CP060714">
    <property type="protein sequence ID" value="QNN58452.1"/>
    <property type="molecule type" value="Genomic_DNA"/>
</dbReference>
<dbReference type="NCBIfam" id="NF002921">
    <property type="entry name" value="PRK03545.1"/>
    <property type="match status" value="1"/>
</dbReference>
<dbReference type="InterPro" id="IPR050189">
    <property type="entry name" value="MFS_Efflux_Transporters"/>
</dbReference>
<dbReference type="Gene3D" id="1.20.1250.20">
    <property type="entry name" value="MFS general substrate transporter like domains"/>
    <property type="match status" value="1"/>
</dbReference>
<accession>A0A7G9RS77</accession>
<name>A0A7G9RS77_9BURK</name>
<dbReference type="Pfam" id="PF07690">
    <property type="entry name" value="MFS_1"/>
    <property type="match status" value="1"/>
</dbReference>
<evidence type="ECO:0000256" key="2">
    <source>
        <dbReference type="ARBA" id="ARBA00022475"/>
    </source>
</evidence>
<feature type="transmembrane region" description="Helical" evidence="6">
    <location>
        <begin position="157"/>
        <end position="175"/>
    </location>
</feature>
<feature type="transmembrane region" description="Helical" evidence="6">
    <location>
        <begin position="293"/>
        <end position="310"/>
    </location>
</feature>
<sequence length="415" mass="43632">MSSTDSLPSPSIASSSVAGSGAQRSNRQAWLSVIALALGAFVFNTTEFVPVGLLSDIGNSFGMRTEQVGLMLTIYAWIVALTSLPCMLMTSHMERRKLLMGVFALFIVSHVLSAVAWSFFTLMLSRVGIALSHAVFWSITAALAVRVAPEGKKAPALSLLATGTTLAMVLGIPLGRVVGEALGWRTTFGLIGVVALTVMLALWRLLPALPSENAGSASSVPMLLRRPALVATYALLILMVTAQFTVYSYIEPLIQNVAGLSAQTTTWVLLLYGGMGIVGSVFFSAFGLRWPRAFLLATLTTLTACLWAFLPSAASLPALYIVCAVWGVAMLCMALTLQAKVLRLASDATDVGMSLFSGLFNVGIGAGALLGSQVGTHAGLEHLGVVGGSLALLGLVWCVFASWKWAASFSPAPQK</sequence>
<dbReference type="PANTHER" id="PTHR43124">
    <property type="entry name" value="PURINE EFFLUX PUMP PBUE"/>
    <property type="match status" value="1"/>
</dbReference>
<keyword evidence="2" id="KW-1003">Cell membrane</keyword>
<protein>
    <submittedName>
        <fullName evidence="8">Sugar transporter</fullName>
    </submittedName>
</protein>
<evidence type="ECO:0000313" key="8">
    <source>
        <dbReference type="EMBL" id="QNN58452.1"/>
    </source>
</evidence>
<evidence type="ECO:0000256" key="6">
    <source>
        <dbReference type="SAM" id="Phobius"/>
    </source>
</evidence>
<dbReference type="Proteomes" id="UP000515811">
    <property type="component" value="Chromosome"/>
</dbReference>
<evidence type="ECO:0000256" key="1">
    <source>
        <dbReference type="ARBA" id="ARBA00004651"/>
    </source>
</evidence>
<feature type="transmembrane region" description="Helical" evidence="6">
    <location>
        <begin position="383"/>
        <end position="406"/>
    </location>
</feature>
<evidence type="ECO:0000259" key="7">
    <source>
        <dbReference type="PROSITE" id="PS50850"/>
    </source>
</evidence>
<evidence type="ECO:0000256" key="4">
    <source>
        <dbReference type="ARBA" id="ARBA00022989"/>
    </source>
</evidence>
<evidence type="ECO:0000256" key="3">
    <source>
        <dbReference type="ARBA" id="ARBA00022692"/>
    </source>
</evidence>
<evidence type="ECO:0000256" key="5">
    <source>
        <dbReference type="ARBA" id="ARBA00023136"/>
    </source>
</evidence>
<comment type="subcellular location">
    <subcellularLocation>
        <location evidence="1">Cell membrane</location>
        <topology evidence="1">Multi-pass membrane protein</topology>
    </subcellularLocation>
</comment>